<evidence type="ECO:0000313" key="3">
    <source>
        <dbReference type="Proteomes" id="UP000003327"/>
    </source>
</evidence>
<gene>
    <name evidence="2" type="ORF">HMPREF0973_01020</name>
</gene>
<organism evidence="2 3">
    <name type="scientific">Prevotella veroralis F0319</name>
    <dbReference type="NCBI Taxonomy" id="649761"/>
    <lineage>
        <taxon>Bacteria</taxon>
        <taxon>Pseudomonadati</taxon>
        <taxon>Bacteroidota</taxon>
        <taxon>Bacteroidia</taxon>
        <taxon>Bacteroidales</taxon>
        <taxon>Prevotellaceae</taxon>
        <taxon>Prevotella</taxon>
    </lineage>
</organism>
<keyword evidence="1" id="KW-0732">Signal</keyword>
<dbReference type="AlphaFoldDB" id="C9MN35"/>
<dbReference type="Proteomes" id="UP000003327">
    <property type="component" value="Unassembled WGS sequence"/>
</dbReference>
<evidence type="ECO:0000256" key="1">
    <source>
        <dbReference type="SAM" id="SignalP"/>
    </source>
</evidence>
<protein>
    <submittedName>
        <fullName evidence="2">Uncharacterized protein</fullName>
    </submittedName>
</protein>
<evidence type="ECO:0000313" key="2">
    <source>
        <dbReference type="EMBL" id="EEX19004.1"/>
    </source>
</evidence>
<dbReference type="HOGENOM" id="CLU_3046692_0_0_10"/>
<proteinExistence type="predicted"/>
<reference evidence="2 3" key="1">
    <citation type="submission" date="2009-09" db="EMBL/GenBank/DDBJ databases">
        <authorList>
            <person name="Weinstock G."/>
            <person name="Sodergren E."/>
            <person name="Clifton S."/>
            <person name="Fulton L."/>
            <person name="Fulton B."/>
            <person name="Courtney L."/>
            <person name="Fronick C."/>
            <person name="Harrison M."/>
            <person name="Strong C."/>
            <person name="Farmer C."/>
            <person name="Delahaunty K."/>
            <person name="Markovic C."/>
            <person name="Hall O."/>
            <person name="Minx P."/>
            <person name="Tomlinson C."/>
            <person name="Mitreva M."/>
            <person name="Nelson J."/>
            <person name="Hou S."/>
            <person name="Wollam A."/>
            <person name="Pepin K.H."/>
            <person name="Johnson M."/>
            <person name="Bhonagiri V."/>
            <person name="Nash W.E."/>
            <person name="Warren W."/>
            <person name="Chinwalla A."/>
            <person name="Mardis E.R."/>
            <person name="Wilson R.K."/>
        </authorList>
    </citation>
    <scope>NUCLEOTIDE SEQUENCE [LARGE SCALE GENOMIC DNA]</scope>
    <source>
        <strain evidence="2 3">F0319</strain>
    </source>
</reference>
<comment type="caution">
    <text evidence="2">The sequence shown here is derived from an EMBL/GenBank/DDBJ whole genome shotgun (WGS) entry which is preliminary data.</text>
</comment>
<feature type="signal peptide" evidence="1">
    <location>
        <begin position="1"/>
        <end position="40"/>
    </location>
</feature>
<dbReference type="EMBL" id="ACVA01000021">
    <property type="protein sequence ID" value="EEX19004.1"/>
    <property type="molecule type" value="Genomic_DNA"/>
</dbReference>
<accession>C9MN35</accession>
<feature type="chain" id="PRO_5002997772" evidence="1">
    <location>
        <begin position="41"/>
        <end position="54"/>
    </location>
</feature>
<sequence>MFDSKSITFATNNNYIIRIMKSKRLITTGLAMLTIMSVFATNNAGAQDTVSTLL</sequence>
<dbReference type="STRING" id="649761.HMPREF0973_01020"/>
<name>C9MN35_9BACT</name>
<keyword evidence="3" id="KW-1185">Reference proteome</keyword>